<comment type="caution">
    <text evidence="2">The sequence shown here is derived from an EMBL/GenBank/DDBJ whole genome shotgun (WGS) entry which is preliminary data.</text>
</comment>
<dbReference type="AlphaFoldDB" id="A0A3E2MW81"/>
<evidence type="ECO:0000313" key="2">
    <source>
        <dbReference type="EMBL" id="RFZ41405.1"/>
    </source>
</evidence>
<sequence length="142" mass="15299">MAAGSAGRGTPPIEAPEGAQTAVSDEDKAKAEAVVSASAKDKSSERYVFYTGAREAVRASKIKDPVKREARIKSPGVGSFCEVTATQWSQAGIKATHGHVWKLQNEFRIPASQFTQEQIDHLLSTQGKRFELVDGNGKKVAR</sequence>
<evidence type="ECO:0000256" key="1">
    <source>
        <dbReference type="SAM" id="MobiDB-lite"/>
    </source>
</evidence>
<gene>
    <name evidence="2" type="ORF">DAVIS_02674</name>
</gene>
<feature type="region of interest" description="Disordered" evidence="1">
    <location>
        <begin position="1"/>
        <end position="27"/>
    </location>
</feature>
<evidence type="ECO:0000313" key="3">
    <source>
        <dbReference type="Proteomes" id="UP000257451"/>
    </source>
</evidence>
<organism evidence="2 3">
    <name type="scientific">Mycobacterium marinum</name>
    <dbReference type="NCBI Taxonomy" id="1781"/>
    <lineage>
        <taxon>Bacteria</taxon>
        <taxon>Bacillati</taxon>
        <taxon>Actinomycetota</taxon>
        <taxon>Actinomycetes</taxon>
        <taxon>Mycobacteriales</taxon>
        <taxon>Mycobacteriaceae</taxon>
        <taxon>Mycobacterium</taxon>
        <taxon>Mycobacterium ulcerans group</taxon>
    </lineage>
</organism>
<protein>
    <submittedName>
        <fullName evidence="2">Uncharacterized protein</fullName>
    </submittedName>
</protein>
<dbReference type="RefSeq" id="WP_142399637.1">
    <property type="nucleotide sequence ID" value="NZ_CAXLAS010000025.1"/>
</dbReference>
<reference evidence="2 3" key="1">
    <citation type="journal article" date="2018" name="Sci. Rep.">
        <title>Extensive genomic diversity among Mycobacterium marinum strains revealed by whole genome sequencing.</title>
        <authorList>
            <person name="Das S."/>
            <person name="Pettersson B.M."/>
            <person name="Behra P.R."/>
            <person name="Mallick A."/>
            <person name="Cheramie M."/>
            <person name="Ramesh M."/>
            <person name="Shirreff L."/>
            <person name="DuCote T."/>
            <person name="Dasgupta S."/>
            <person name="Ennis D.G."/>
            <person name="Kirsebom L.A."/>
        </authorList>
    </citation>
    <scope>NUCLEOTIDE SEQUENCE [LARGE SCALE GENOMIC DNA]</scope>
    <source>
        <strain evidence="2 3">Davis1</strain>
    </source>
</reference>
<name>A0A3E2MW81_MYCMR</name>
<proteinExistence type="predicted"/>
<accession>A0A3E2MW81</accession>
<dbReference type="EMBL" id="PEDF01000080">
    <property type="protein sequence ID" value="RFZ41405.1"/>
    <property type="molecule type" value="Genomic_DNA"/>
</dbReference>
<dbReference type="Proteomes" id="UP000257451">
    <property type="component" value="Unassembled WGS sequence"/>
</dbReference>